<keyword evidence="7" id="KW-0509">mRNA transport</keyword>
<keyword evidence="8 11" id="KW-0505">Motor protein</keyword>
<organism evidence="12 13">
    <name type="scientific">Tuber melanosporum (strain Mel28)</name>
    <name type="common">Perigord black truffle</name>
    <dbReference type="NCBI Taxonomy" id="656061"/>
    <lineage>
        <taxon>Eukaryota</taxon>
        <taxon>Fungi</taxon>
        <taxon>Dikarya</taxon>
        <taxon>Ascomycota</taxon>
        <taxon>Pezizomycotina</taxon>
        <taxon>Pezizomycetes</taxon>
        <taxon>Pezizales</taxon>
        <taxon>Tuberaceae</taxon>
        <taxon>Tuber</taxon>
    </lineage>
</organism>
<dbReference type="HOGENOM" id="CLU_070944_4_0_1"/>
<dbReference type="GO" id="GO:0048468">
    <property type="term" value="P:cell development"/>
    <property type="evidence" value="ECO:0007669"/>
    <property type="project" value="UniProtKB-ARBA"/>
</dbReference>
<evidence type="ECO:0000256" key="7">
    <source>
        <dbReference type="ARBA" id="ARBA00023132"/>
    </source>
</evidence>
<dbReference type="GO" id="GO:0030473">
    <property type="term" value="P:nuclear migration along microtubule"/>
    <property type="evidence" value="ECO:0007669"/>
    <property type="project" value="EnsemblFungi"/>
</dbReference>
<evidence type="ECO:0000256" key="10">
    <source>
        <dbReference type="ARBA" id="ARBA00055833"/>
    </source>
</evidence>
<keyword evidence="7" id="KW-0653">Protein transport</keyword>
<sequence>MATAPPSTTPEPKTTIKSVDMTEEMSSIAIDVAKKAINSNNVEKDIAQYIKKEFDTKFGSTWHCIVGRNFGSFVTHETKNFIYFYVGHLAVLLFKTA</sequence>
<comment type="function">
    <text evidence="11">Acts as one of several non-catalytic accessory components of the cytoplasmic dynein complex that are thought to be involved in linking dynein to cargos and to adapter proteins that regulate dynein function. Cytoplasmic dynein acts as a motor for the intracellular retrograde motility of vesicles and organelles along microtubules. May play a role in changing or maintaining the spatial distribution of cytoskeletal structures.</text>
</comment>
<evidence type="ECO:0000256" key="9">
    <source>
        <dbReference type="ARBA" id="ARBA00023212"/>
    </source>
</evidence>
<dbReference type="GO" id="GO:1990429">
    <property type="term" value="C:peroxisomal importomer complex"/>
    <property type="evidence" value="ECO:0007669"/>
    <property type="project" value="EnsemblFungi"/>
</dbReference>
<dbReference type="FunFam" id="3.30.740.10:FF:000001">
    <property type="entry name" value="Dynein light chain"/>
    <property type="match status" value="1"/>
</dbReference>
<name>D5G673_TUBMM</name>
<dbReference type="Proteomes" id="UP000006911">
    <property type="component" value="Unassembled WGS sequence"/>
</dbReference>
<dbReference type="InterPro" id="IPR037177">
    <property type="entry name" value="DLC_sf"/>
</dbReference>
<dbReference type="Pfam" id="PF01221">
    <property type="entry name" value="Dynein_light"/>
    <property type="match status" value="1"/>
</dbReference>
<keyword evidence="9 11" id="KW-0206">Cytoskeleton</keyword>
<dbReference type="GO" id="GO:0005643">
    <property type="term" value="C:nuclear pore"/>
    <property type="evidence" value="ECO:0007669"/>
    <property type="project" value="UniProtKB-SubCell"/>
</dbReference>
<reference evidence="12 13" key="1">
    <citation type="journal article" date="2010" name="Nature">
        <title>Perigord black truffle genome uncovers evolutionary origins and mechanisms of symbiosis.</title>
        <authorList>
            <person name="Martin F."/>
            <person name="Kohler A."/>
            <person name="Murat C."/>
            <person name="Balestrini R."/>
            <person name="Coutinho P.M."/>
            <person name="Jaillon O."/>
            <person name="Montanini B."/>
            <person name="Morin E."/>
            <person name="Noel B."/>
            <person name="Percudani R."/>
            <person name="Porcel B."/>
            <person name="Rubini A."/>
            <person name="Amicucci A."/>
            <person name="Amselem J."/>
            <person name="Anthouard V."/>
            <person name="Arcioni S."/>
            <person name="Artiguenave F."/>
            <person name="Aury J.M."/>
            <person name="Ballario P."/>
            <person name="Bolchi A."/>
            <person name="Brenna A."/>
            <person name="Brun A."/>
            <person name="Buee M."/>
            <person name="Cantarel B."/>
            <person name="Chevalier G."/>
            <person name="Couloux A."/>
            <person name="Da Silva C."/>
            <person name="Denoeud F."/>
            <person name="Duplessis S."/>
            <person name="Ghignone S."/>
            <person name="Hilselberger B."/>
            <person name="Iotti M."/>
            <person name="Marcais B."/>
            <person name="Mello A."/>
            <person name="Miranda M."/>
            <person name="Pacioni G."/>
            <person name="Quesneville H."/>
            <person name="Riccioni C."/>
            <person name="Ruotolo R."/>
            <person name="Splivallo R."/>
            <person name="Stocchi V."/>
            <person name="Tisserant E."/>
            <person name="Viscomi A.R."/>
            <person name="Zambonelli A."/>
            <person name="Zampieri E."/>
            <person name="Henrissat B."/>
            <person name="Lebrun M.H."/>
            <person name="Paolocci F."/>
            <person name="Bonfante P."/>
            <person name="Ottonello S."/>
            <person name="Wincker P."/>
        </authorList>
    </citation>
    <scope>NUCLEOTIDE SEQUENCE [LARGE SCALE GENOMIC DNA]</scope>
    <source>
        <strain evidence="12 13">Mel28</strain>
    </source>
</reference>
<dbReference type="AlphaFoldDB" id="D5G673"/>
<accession>D5G673</accession>
<dbReference type="GeneID" id="9187695"/>
<comment type="subcellular location">
    <subcellularLocation>
        <location evidence="1 11">Cytoplasm</location>
        <location evidence="1 11">Cytoskeleton</location>
    </subcellularLocation>
    <subcellularLocation>
        <location evidence="2">Nucleus</location>
        <location evidence="2">Nuclear pore complex</location>
    </subcellularLocation>
</comment>
<keyword evidence="7" id="KW-0539">Nucleus</keyword>
<gene>
    <name evidence="12" type="ORF">GSTUM_00001641001</name>
</gene>
<keyword evidence="7" id="KW-0811">Translocation</keyword>
<proteinExistence type="inferred from homology"/>
<evidence type="ECO:0000256" key="8">
    <source>
        <dbReference type="ARBA" id="ARBA00023175"/>
    </source>
</evidence>
<dbReference type="EMBL" id="FN430008">
    <property type="protein sequence ID" value="CAZ80016.1"/>
    <property type="molecule type" value="Genomic_DNA"/>
</dbReference>
<evidence type="ECO:0000256" key="11">
    <source>
        <dbReference type="RuleBase" id="RU365010"/>
    </source>
</evidence>
<dbReference type="GO" id="GO:0051292">
    <property type="term" value="P:nuclear pore complex assembly"/>
    <property type="evidence" value="ECO:0007669"/>
    <property type="project" value="EnsemblFungi"/>
</dbReference>
<evidence type="ECO:0000256" key="6">
    <source>
        <dbReference type="ARBA" id="ARBA00023017"/>
    </source>
</evidence>
<dbReference type="Gene3D" id="3.30.740.10">
    <property type="entry name" value="Protein Inhibitor Of Neuronal Nitric Oxide Synthase"/>
    <property type="match status" value="1"/>
</dbReference>
<dbReference type="SMART" id="SM01375">
    <property type="entry name" value="Dynein_light"/>
    <property type="match status" value="1"/>
</dbReference>
<dbReference type="SUPFAM" id="SSF54648">
    <property type="entry name" value="DLC"/>
    <property type="match status" value="1"/>
</dbReference>
<dbReference type="GO" id="GO:0043935">
    <property type="term" value="P:sexual sporulation resulting in formation of a cellular spore"/>
    <property type="evidence" value="ECO:0007669"/>
    <property type="project" value="UniProtKB-ARBA"/>
</dbReference>
<dbReference type="FunCoup" id="D5G673">
    <property type="interactions" value="620"/>
</dbReference>
<keyword evidence="5 11" id="KW-0493">Microtubule</keyword>
<dbReference type="GO" id="GO:0005868">
    <property type="term" value="C:cytoplasmic dynein complex"/>
    <property type="evidence" value="ECO:0007669"/>
    <property type="project" value="EnsemblFungi"/>
</dbReference>
<keyword evidence="6 11" id="KW-0243">Dynein</keyword>
<evidence type="ECO:0000256" key="1">
    <source>
        <dbReference type="ARBA" id="ARBA00004245"/>
    </source>
</evidence>
<dbReference type="KEGG" id="tml:GSTUM_00001641001"/>
<dbReference type="GO" id="GO:0045505">
    <property type="term" value="F:dynein intermediate chain binding"/>
    <property type="evidence" value="ECO:0007669"/>
    <property type="project" value="TreeGrafter"/>
</dbReference>
<dbReference type="InterPro" id="IPR001372">
    <property type="entry name" value="Dynein_light_chain_typ-1/2"/>
</dbReference>
<dbReference type="GO" id="GO:0040001">
    <property type="term" value="P:establishment of mitotic spindle localization"/>
    <property type="evidence" value="ECO:0007669"/>
    <property type="project" value="EnsemblFungi"/>
</dbReference>
<evidence type="ECO:0000256" key="3">
    <source>
        <dbReference type="ARBA" id="ARBA00010156"/>
    </source>
</evidence>
<dbReference type="PROSITE" id="PS01239">
    <property type="entry name" value="DYNEIN_LIGHT_1"/>
    <property type="match status" value="1"/>
</dbReference>
<evidence type="ECO:0000256" key="4">
    <source>
        <dbReference type="ARBA" id="ARBA00022490"/>
    </source>
</evidence>
<keyword evidence="13" id="KW-1185">Reference proteome</keyword>
<evidence type="ECO:0000313" key="12">
    <source>
        <dbReference type="EMBL" id="CAZ80016.1"/>
    </source>
</evidence>
<dbReference type="GO" id="GO:0005881">
    <property type="term" value="C:cytoplasmic microtubule"/>
    <property type="evidence" value="ECO:0007669"/>
    <property type="project" value="EnsemblFungi"/>
</dbReference>
<dbReference type="OMA" id="THEKGHF"/>
<protein>
    <recommendedName>
        <fullName evidence="11">Dynein light chain</fullName>
    </recommendedName>
</protein>
<comment type="function">
    <text evidence="10">Acts as one of several non-catalytic accessory components of the cytoplasmic dynein complex that are thought to be involved in linking dynein to cargos and to adapter proteins that regulate dynein function. Cytoplasmic dynein 1 acts as a motor for the intracellular retrograde motility of vesicles and organelles along microtubules. May play a role in changing or maintaining the spatial distribution of cytoskeletal structures. Also a component of the nuclear pore complex.</text>
</comment>
<evidence type="ECO:0000313" key="13">
    <source>
        <dbReference type="Proteomes" id="UP000006911"/>
    </source>
</evidence>
<comment type="similarity">
    <text evidence="3 11">Belongs to the dynein light chain family.</text>
</comment>
<evidence type="ECO:0000256" key="2">
    <source>
        <dbReference type="ARBA" id="ARBA00004567"/>
    </source>
</evidence>
<dbReference type="InParanoid" id="D5G673"/>
<dbReference type="RefSeq" id="XP_002835859.1">
    <property type="nucleotide sequence ID" value="XM_002835813.1"/>
</dbReference>
<dbReference type="CDD" id="cd21452">
    <property type="entry name" value="DLC-like_DYNLL1_DYNLL2"/>
    <property type="match status" value="1"/>
</dbReference>
<keyword evidence="7" id="KW-0906">Nuclear pore complex</keyword>
<dbReference type="PANTHER" id="PTHR11886:SF35">
    <property type="entry name" value="DYNEIN LIGHT CHAIN"/>
    <property type="match status" value="1"/>
</dbReference>
<evidence type="ECO:0000256" key="5">
    <source>
        <dbReference type="ARBA" id="ARBA00022701"/>
    </source>
</evidence>
<comment type="subunit">
    <text evidence="11">Cytoplasmic dynein consists of two catalytic heavy chains (HCs) and a number of non-catalytic subunits which present intermediate chains (ICs), light intermediate chains (LICs) and light chains (LCs).</text>
</comment>
<keyword evidence="11" id="KW-0813">Transport</keyword>
<keyword evidence="4 11" id="KW-0963">Cytoplasm</keyword>
<dbReference type="STRING" id="656061.D5G673"/>
<dbReference type="GO" id="GO:0008574">
    <property type="term" value="F:plus-end-directed microtubule motor activity"/>
    <property type="evidence" value="ECO:0007669"/>
    <property type="project" value="EnsemblFungi"/>
</dbReference>
<dbReference type="InterPro" id="IPR019763">
    <property type="entry name" value="Dynein_light_1/2_CS"/>
</dbReference>
<dbReference type="PANTHER" id="PTHR11886">
    <property type="entry name" value="DYNEIN LIGHT CHAIN"/>
    <property type="match status" value="1"/>
</dbReference>
<dbReference type="eggNOG" id="KOG3430">
    <property type="taxonomic scope" value="Eukaryota"/>
</dbReference>